<dbReference type="EMBL" id="CAJVPP010001391">
    <property type="protein sequence ID" value="CAG8552585.1"/>
    <property type="molecule type" value="Genomic_DNA"/>
</dbReference>
<evidence type="ECO:0000313" key="3">
    <source>
        <dbReference type="EMBL" id="CAG8552585.1"/>
    </source>
</evidence>
<accession>A0A9N9B3Y8</accession>
<dbReference type="PANTHER" id="PTHR19303">
    <property type="entry name" value="TRANSPOSON"/>
    <property type="match status" value="1"/>
</dbReference>
<reference evidence="3" key="1">
    <citation type="submission" date="2021-06" db="EMBL/GenBank/DDBJ databases">
        <authorList>
            <person name="Kallberg Y."/>
            <person name="Tangrot J."/>
            <person name="Rosling A."/>
        </authorList>
    </citation>
    <scope>NUCLEOTIDE SEQUENCE</scope>
    <source>
        <strain evidence="3">87-6 pot B 2015</strain>
    </source>
</reference>
<organism evidence="3 4">
    <name type="scientific">Funneliformis mosseae</name>
    <name type="common">Endomycorrhizal fungus</name>
    <name type="synonym">Glomus mosseae</name>
    <dbReference type="NCBI Taxonomy" id="27381"/>
    <lineage>
        <taxon>Eukaryota</taxon>
        <taxon>Fungi</taxon>
        <taxon>Fungi incertae sedis</taxon>
        <taxon>Mucoromycota</taxon>
        <taxon>Glomeromycotina</taxon>
        <taxon>Glomeromycetes</taxon>
        <taxon>Glomerales</taxon>
        <taxon>Glomeraceae</taxon>
        <taxon>Funneliformis</taxon>
    </lineage>
</organism>
<proteinExistence type="predicted"/>
<dbReference type="Gene3D" id="1.10.10.60">
    <property type="entry name" value="Homeodomain-like"/>
    <property type="match status" value="1"/>
</dbReference>
<dbReference type="InterPro" id="IPR050863">
    <property type="entry name" value="CenT-Element_Derived"/>
</dbReference>
<sequence>MSTKKRIILIAAQKREICETKEKEPNLSNVALAQNIILENQHGPKWPQLENALSLWIDNAFNTKQDIDGNILKTKADFFARRFSIEDFHQSEGWLTGFKKRQGLRQFQRQGEALSAPSAESIENDRIALQQFLKHYDLKDIWNGDETGLFWKMEPSKVLAHGPIFDDEELERLISLLPKGDLNAREYIHIEDKAAEGGLTDDKIIDAILNVDREEEHVMDEIEFVPILEKVSPVEAENAVDKIIRFYMSKRRNLGR</sequence>
<dbReference type="Pfam" id="PF03221">
    <property type="entry name" value="HTH_Tnp_Tc5"/>
    <property type="match status" value="1"/>
</dbReference>
<dbReference type="InterPro" id="IPR009057">
    <property type="entry name" value="Homeodomain-like_sf"/>
</dbReference>
<gene>
    <name evidence="3" type="ORF">FMOSSE_LOCUS6545</name>
</gene>
<dbReference type="SMART" id="SM00674">
    <property type="entry name" value="CENPB"/>
    <property type="match status" value="1"/>
</dbReference>
<feature type="domain" description="HTH CENPB-type" evidence="2">
    <location>
        <begin position="37"/>
        <end position="108"/>
    </location>
</feature>
<keyword evidence="4" id="KW-1185">Reference proteome</keyword>
<dbReference type="AlphaFoldDB" id="A0A9N9B3Y8"/>
<protein>
    <submittedName>
        <fullName evidence="3">7722_t:CDS:1</fullName>
    </submittedName>
</protein>
<dbReference type="GO" id="GO:0003677">
    <property type="term" value="F:DNA binding"/>
    <property type="evidence" value="ECO:0007669"/>
    <property type="project" value="UniProtKB-KW"/>
</dbReference>
<dbReference type="PANTHER" id="PTHR19303:SF73">
    <property type="entry name" value="PROTEIN PDC2"/>
    <property type="match status" value="1"/>
</dbReference>
<keyword evidence="1" id="KW-0238">DNA-binding</keyword>
<dbReference type="GO" id="GO:0005634">
    <property type="term" value="C:nucleus"/>
    <property type="evidence" value="ECO:0007669"/>
    <property type="project" value="TreeGrafter"/>
</dbReference>
<evidence type="ECO:0000259" key="2">
    <source>
        <dbReference type="PROSITE" id="PS51253"/>
    </source>
</evidence>
<dbReference type="Proteomes" id="UP000789375">
    <property type="component" value="Unassembled WGS sequence"/>
</dbReference>
<evidence type="ECO:0000256" key="1">
    <source>
        <dbReference type="ARBA" id="ARBA00023125"/>
    </source>
</evidence>
<evidence type="ECO:0000313" key="4">
    <source>
        <dbReference type="Proteomes" id="UP000789375"/>
    </source>
</evidence>
<dbReference type="InterPro" id="IPR006600">
    <property type="entry name" value="HTH_CenpB_DNA-bd_dom"/>
</dbReference>
<comment type="caution">
    <text evidence="3">The sequence shown here is derived from an EMBL/GenBank/DDBJ whole genome shotgun (WGS) entry which is preliminary data.</text>
</comment>
<name>A0A9N9B3Y8_FUNMO</name>
<dbReference type="SUPFAM" id="SSF46689">
    <property type="entry name" value="Homeodomain-like"/>
    <property type="match status" value="1"/>
</dbReference>
<dbReference type="PROSITE" id="PS51253">
    <property type="entry name" value="HTH_CENPB"/>
    <property type="match status" value="1"/>
</dbReference>